<proteinExistence type="predicted"/>
<keyword evidence="2" id="KW-0238">DNA-binding</keyword>
<gene>
    <name evidence="5" type="ORF">PGRAN_00365</name>
</gene>
<dbReference type="Proteomes" id="UP000019253">
    <property type="component" value="Unassembled WGS sequence"/>
</dbReference>
<feature type="domain" description="Transcriptional regulator LacI/GalR-like sensor" evidence="4">
    <location>
        <begin position="10"/>
        <end position="67"/>
    </location>
</feature>
<name>W7BGS7_9LIST</name>
<dbReference type="PANTHER" id="PTHR30146:SF109">
    <property type="entry name" value="HTH-TYPE TRANSCRIPTIONAL REGULATOR GALS"/>
    <property type="match status" value="1"/>
</dbReference>
<dbReference type="InterPro" id="IPR028082">
    <property type="entry name" value="Peripla_BP_I"/>
</dbReference>
<keyword evidence="3" id="KW-0804">Transcription</keyword>
<dbReference type="GO" id="GO:0003700">
    <property type="term" value="F:DNA-binding transcription factor activity"/>
    <property type="evidence" value="ECO:0007669"/>
    <property type="project" value="TreeGrafter"/>
</dbReference>
<dbReference type="STRING" id="1265819.PGRAN_00365"/>
<evidence type="ECO:0000313" key="6">
    <source>
        <dbReference type="Proteomes" id="UP000019253"/>
    </source>
</evidence>
<dbReference type="AlphaFoldDB" id="W7BGS7"/>
<evidence type="ECO:0000256" key="2">
    <source>
        <dbReference type="ARBA" id="ARBA00023125"/>
    </source>
</evidence>
<organism evidence="5 6">
    <name type="scientific">Listeria grandensis FSL F6-0971</name>
    <dbReference type="NCBI Taxonomy" id="1265819"/>
    <lineage>
        <taxon>Bacteria</taxon>
        <taxon>Bacillati</taxon>
        <taxon>Bacillota</taxon>
        <taxon>Bacilli</taxon>
        <taxon>Bacillales</taxon>
        <taxon>Listeriaceae</taxon>
        <taxon>Listeria</taxon>
    </lineage>
</organism>
<dbReference type="EMBL" id="AODD01000001">
    <property type="protein sequence ID" value="EUJ25147.1"/>
    <property type="molecule type" value="Genomic_DNA"/>
</dbReference>
<dbReference type="SUPFAM" id="SSF53822">
    <property type="entry name" value="Periplasmic binding protein-like I"/>
    <property type="match status" value="1"/>
</dbReference>
<evidence type="ECO:0000256" key="1">
    <source>
        <dbReference type="ARBA" id="ARBA00023015"/>
    </source>
</evidence>
<keyword evidence="6" id="KW-1185">Reference proteome</keyword>
<evidence type="ECO:0000256" key="3">
    <source>
        <dbReference type="ARBA" id="ARBA00023163"/>
    </source>
</evidence>
<evidence type="ECO:0000259" key="4">
    <source>
        <dbReference type="Pfam" id="PF13377"/>
    </source>
</evidence>
<comment type="caution">
    <text evidence="5">The sequence shown here is derived from an EMBL/GenBank/DDBJ whole genome shotgun (WGS) entry which is preliminary data.</text>
</comment>
<dbReference type="Pfam" id="PF13377">
    <property type="entry name" value="Peripla_BP_3"/>
    <property type="match status" value="1"/>
</dbReference>
<reference evidence="5 6" key="1">
    <citation type="journal article" date="2014" name="Int. J. Syst. Evol. Microbiol.">
        <title>Listeria floridensis sp. nov., Listeria aquatica sp. nov., Listeria cornellensis sp. nov., Listeria riparia sp. nov. and Listeria grandensis sp. nov., from agricultural and natural environments.</title>
        <authorList>
            <person name="den Bakker H.C."/>
            <person name="Warchocki S."/>
            <person name="Wright E.M."/>
            <person name="Allred A.F."/>
            <person name="Ahlstrom C."/>
            <person name="Manuel C.S."/>
            <person name="Stasiewicz M.J."/>
            <person name="Burrell A."/>
            <person name="Roof S."/>
            <person name="Strawn L."/>
            <person name="Fortes E.D."/>
            <person name="Nightingale K.K."/>
            <person name="Kephart D."/>
            <person name="Wiedmann M."/>
        </authorList>
    </citation>
    <scope>NUCLEOTIDE SEQUENCE [LARGE SCALE GENOMIC DNA]</scope>
    <source>
        <strain evidence="6">FSL F6-971</strain>
    </source>
</reference>
<dbReference type="Gene3D" id="3.40.50.2300">
    <property type="match status" value="2"/>
</dbReference>
<keyword evidence="1" id="KW-0805">Transcription regulation</keyword>
<protein>
    <submittedName>
        <fullName evidence="5">Transcriptional regulator</fullName>
    </submittedName>
</protein>
<dbReference type="InterPro" id="IPR046335">
    <property type="entry name" value="LacI/GalR-like_sensor"/>
</dbReference>
<dbReference type="GO" id="GO:0000976">
    <property type="term" value="F:transcription cis-regulatory region binding"/>
    <property type="evidence" value="ECO:0007669"/>
    <property type="project" value="TreeGrafter"/>
</dbReference>
<accession>W7BGS7</accession>
<sequence>MRFCIFLKVQKLTIPSDVAVIGIDDVSYADIYQPSLTTIAQPTEKMGLKVAEIILNRLQNKEKKRPSALSFRA</sequence>
<dbReference type="PANTHER" id="PTHR30146">
    <property type="entry name" value="LACI-RELATED TRANSCRIPTIONAL REPRESSOR"/>
    <property type="match status" value="1"/>
</dbReference>
<evidence type="ECO:0000313" key="5">
    <source>
        <dbReference type="EMBL" id="EUJ25147.1"/>
    </source>
</evidence>